<dbReference type="InterPro" id="IPR057342">
    <property type="entry name" value="DEXDc_RapA"/>
</dbReference>
<proteinExistence type="predicted"/>
<dbReference type="InterPro" id="IPR027417">
    <property type="entry name" value="P-loop_NTPase"/>
</dbReference>
<dbReference type="Gene3D" id="3.40.50.10810">
    <property type="entry name" value="Tandem AAA-ATPase domain"/>
    <property type="match status" value="1"/>
</dbReference>
<evidence type="ECO:0000313" key="7">
    <source>
        <dbReference type="EMBL" id="ABK44517.1"/>
    </source>
</evidence>
<sequence>MSTAQEVFQPGSLVRARGREWVVLPENREQVLRLRPLGGSEEDATTIFLPLEPTPPVPATFQLPDATKAGSQTAALLLRDSLRLKLRAGAGPFRSFGNIGVEPRAYQLVPLLMALRLETVRLLIADDVGVGKTIEAGLIVRELLDRGEVERMTVICPPHLCEQWQEELAAKFNIQAEVVRTGTAGRLERGLMAGQSIFEEYPFTIVSLDYIKADRRRDEFLRACPELVIVEEAHSSVRSGGNTRHQRYQLLKGLADDPNRHMLFLTATPHSGDEEAFYNLLGLLRPDFKQLQGVNPADRKELREDLARYFVQRRRPDIREWQDSTVFPDRESAETTYALTGDWKQLFDDVLHYAREMVKQTEGLSLLKQRMSWWAALALLRCISSSPAAAAMALRTRLESTEEESEESQIALLEKQASETVLDGDSEETLNQDESVPAGTVEDTAALKNLIKRVDKLKGPKNDPKLEELISQLKDLVSNGFQPVVFCRYIATAHYVAEHLQSALKRAGVEVMAVTGELTPEEREEKVHGLSEFAKRLLVATDCLSEGINLQNLFNAVVHYDLTWNPTRHEQREGRVDRFGQPSPKVRVLMYYGENNPVDGAVLQVILRKAERIRKELGVTVPMPSDSNKVMDAIMQTVLLKEGSLVHGQRQFSLVFDDLDNEVDMAWESAKEKAKQSQTIFAQRRLKPEDVLPEWEKAIQVLGGESDVERFVTRTAERLRAPLEPTKNHFRFPLQHMAPQLRERLAGVGLEGAIRITFTHPAPSGVEYVHRAHPLVATLAEHVAERALEEEEPELAARCGAIFTREVKTRTTVFLLRLRSQLMIERREGNRFVPHRTLLSEECLGVAVEGSSEPRVLPEKDALAWKKLESARNMEPAQKAQMIEAAKATVEKLQLPFSQIARKRADQLLADHRRVREASDAKGVRYDVKACLPVDVIGIYVLAPAVTF</sequence>
<feature type="domain" description="Helicase C-terminal" evidence="6">
    <location>
        <begin position="465"/>
        <end position="631"/>
    </location>
</feature>
<name>A0L974_MAGMM</name>
<accession>A0L974</accession>
<evidence type="ECO:0000256" key="3">
    <source>
        <dbReference type="ARBA" id="ARBA00022806"/>
    </source>
</evidence>
<dbReference type="PROSITE" id="PS51192">
    <property type="entry name" value="HELICASE_ATP_BIND_1"/>
    <property type="match status" value="1"/>
</dbReference>
<dbReference type="SUPFAM" id="SSF52540">
    <property type="entry name" value="P-loop containing nucleoside triphosphate hydrolases"/>
    <property type="match status" value="1"/>
</dbReference>
<dbReference type="OrthoDB" id="9814088at2"/>
<keyword evidence="4" id="KW-0067">ATP-binding</keyword>
<protein>
    <submittedName>
        <fullName evidence="7">Helicase domain protein</fullName>
    </submittedName>
</protein>
<keyword evidence="2" id="KW-0378">Hydrolase</keyword>
<evidence type="ECO:0000259" key="5">
    <source>
        <dbReference type="PROSITE" id="PS51192"/>
    </source>
</evidence>
<dbReference type="PROSITE" id="PS51194">
    <property type="entry name" value="HELICASE_CTER"/>
    <property type="match status" value="1"/>
</dbReference>
<evidence type="ECO:0000259" key="6">
    <source>
        <dbReference type="PROSITE" id="PS51194"/>
    </source>
</evidence>
<dbReference type="Gene3D" id="3.40.50.300">
    <property type="entry name" value="P-loop containing nucleotide triphosphate hydrolases"/>
    <property type="match status" value="1"/>
</dbReference>
<dbReference type="PANTHER" id="PTHR45766">
    <property type="entry name" value="DNA ANNEALING HELICASE AND ENDONUCLEASE ZRANB3 FAMILY MEMBER"/>
    <property type="match status" value="1"/>
</dbReference>
<evidence type="ECO:0000256" key="1">
    <source>
        <dbReference type="ARBA" id="ARBA00022741"/>
    </source>
</evidence>
<dbReference type="SMART" id="SM00487">
    <property type="entry name" value="DEXDc"/>
    <property type="match status" value="1"/>
</dbReference>
<dbReference type="InterPro" id="IPR014001">
    <property type="entry name" value="Helicase_ATP-bd"/>
</dbReference>
<dbReference type="PANTHER" id="PTHR45766:SF6">
    <property type="entry name" value="SWI_SNF-RELATED MATRIX-ASSOCIATED ACTIN-DEPENDENT REGULATOR OF CHROMATIN SUBFAMILY A-LIKE PROTEIN 1"/>
    <property type="match status" value="1"/>
</dbReference>
<dbReference type="Pfam" id="PF00176">
    <property type="entry name" value="SNF2-rel_dom"/>
    <property type="match status" value="1"/>
</dbReference>
<keyword evidence="3 7" id="KW-0347">Helicase</keyword>
<dbReference type="GO" id="GO:0016787">
    <property type="term" value="F:hydrolase activity"/>
    <property type="evidence" value="ECO:0007669"/>
    <property type="project" value="UniProtKB-KW"/>
</dbReference>
<dbReference type="Proteomes" id="UP000002586">
    <property type="component" value="Chromosome"/>
</dbReference>
<dbReference type="KEGG" id="mgm:Mmc1_2016"/>
<dbReference type="GO" id="GO:0004386">
    <property type="term" value="F:helicase activity"/>
    <property type="evidence" value="ECO:0007669"/>
    <property type="project" value="UniProtKB-KW"/>
</dbReference>
<dbReference type="CDD" id="cd18793">
    <property type="entry name" value="SF2_C_SNF"/>
    <property type="match status" value="1"/>
</dbReference>
<reference evidence="7 8" key="2">
    <citation type="journal article" date="2012" name="Int. J. Syst. Evol. Microbiol.">
        <title>Magnetococcus marinus gen. nov., sp. nov., a marine, magnetotactic bacterium that represents a novel lineage (Magnetococcaceae fam. nov.; Magnetococcales ord. nov.) at the base of the Alphaproteobacteria.</title>
        <authorList>
            <person name="Bazylinski D.A."/>
            <person name="Williams T.J."/>
            <person name="Lefevre C.T."/>
            <person name="Berg R.J."/>
            <person name="Zhang C.L."/>
            <person name="Bowser S.S."/>
            <person name="Dean A.J."/>
            <person name="Beveridge T.J."/>
        </authorList>
    </citation>
    <scope>NUCLEOTIDE SEQUENCE [LARGE SCALE GENOMIC DNA]</scope>
    <source>
        <strain evidence="8">ATCC BAA-1437 / JCM 17883 / MC-1</strain>
    </source>
</reference>
<dbReference type="GO" id="GO:0005524">
    <property type="term" value="F:ATP binding"/>
    <property type="evidence" value="ECO:0007669"/>
    <property type="project" value="UniProtKB-KW"/>
</dbReference>
<dbReference type="InterPro" id="IPR000330">
    <property type="entry name" value="SNF2_N"/>
</dbReference>
<dbReference type="STRING" id="156889.Mmc1_2016"/>
<dbReference type="CDD" id="cd18011">
    <property type="entry name" value="DEXDc_RapA"/>
    <property type="match status" value="1"/>
</dbReference>
<dbReference type="InterPro" id="IPR001650">
    <property type="entry name" value="Helicase_C-like"/>
</dbReference>
<dbReference type="eggNOG" id="COG0553">
    <property type="taxonomic scope" value="Bacteria"/>
</dbReference>
<dbReference type="EMBL" id="CP000471">
    <property type="protein sequence ID" value="ABK44517.1"/>
    <property type="molecule type" value="Genomic_DNA"/>
</dbReference>
<reference evidence="8" key="1">
    <citation type="journal article" date="2009" name="Appl. Environ. Microbiol.">
        <title>Complete genome sequence of the chemolithoautotrophic marine magnetotactic coccus strain MC-1.</title>
        <authorList>
            <person name="Schubbe S."/>
            <person name="Williams T.J."/>
            <person name="Xie G."/>
            <person name="Kiss H.E."/>
            <person name="Brettin T.S."/>
            <person name="Martinez D."/>
            <person name="Ross C.A."/>
            <person name="Schuler D."/>
            <person name="Cox B.L."/>
            <person name="Nealson K.H."/>
            <person name="Bazylinski D.A."/>
        </authorList>
    </citation>
    <scope>NUCLEOTIDE SEQUENCE [LARGE SCALE GENOMIC DNA]</scope>
    <source>
        <strain evidence="8">ATCC BAA-1437 / JCM 17883 / MC-1</strain>
    </source>
</reference>
<gene>
    <name evidence="7" type="ordered locus">Mmc1_2016</name>
</gene>
<dbReference type="Pfam" id="PF00271">
    <property type="entry name" value="Helicase_C"/>
    <property type="match status" value="1"/>
</dbReference>
<feature type="domain" description="Helicase ATP-binding" evidence="5">
    <location>
        <begin position="113"/>
        <end position="287"/>
    </location>
</feature>
<evidence type="ECO:0000256" key="4">
    <source>
        <dbReference type="ARBA" id="ARBA00022840"/>
    </source>
</evidence>
<dbReference type="SMART" id="SM00490">
    <property type="entry name" value="HELICc"/>
    <property type="match status" value="1"/>
</dbReference>
<evidence type="ECO:0000256" key="2">
    <source>
        <dbReference type="ARBA" id="ARBA00022801"/>
    </source>
</evidence>
<dbReference type="InterPro" id="IPR038718">
    <property type="entry name" value="SNF2-like_sf"/>
</dbReference>
<keyword evidence="8" id="KW-1185">Reference proteome</keyword>
<evidence type="ECO:0000313" key="8">
    <source>
        <dbReference type="Proteomes" id="UP000002586"/>
    </source>
</evidence>
<dbReference type="AlphaFoldDB" id="A0L974"/>
<dbReference type="HOGENOM" id="CLU_009866_1_0_5"/>
<organism evidence="7 8">
    <name type="scientific">Magnetococcus marinus (strain ATCC BAA-1437 / JCM 17883 / MC-1)</name>
    <dbReference type="NCBI Taxonomy" id="156889"/>
    <lineage>
        <taxon>Bacteria</taxon>
        <taxon>Pseudomonadati</taxon>
        <taxon>Pseudomonadota</taxon>
        <taxon>Magnetococcia</taxon>
        <taxon>Magnetococcales</taxon>
        <taxon>Magnetococcaceae</taxon>
        <taxon>Magnetococcus</taxon>
    </lineage>
</organism>
<keyword evidence="1" id="KW-0547">Nucleotide-binding</keyword>
<dbReference type="InterPro" id="IPR049730">
    <property type="entry name" value="SNF2/RAD54-like_C"/>
</dbReference>
<dbReference type="RefSeq" id="WP_011713652.1">
    <property type="nucleotide sequence ID" value="NC_008576.1"/>
</dbReference>